<feature type="region of interest" description="Disordered" evidence="1">
    <location>
        <begin position="335"/>
        <end position="409"/>
    </location>
</feature>
<proteinExistence type="predicted"/>
<gene>
    <name evidence="2" type="ORF">T440DRAFT_519684</name>
</gene>
<sequence>MPLHKLPPQGPSSNDSHASKRRQTQDRRRTLQTISELTTTDGTPPDFISFITAKRGEDNQRITNKTNKTRKRQSLPQYCPSPACAQAQAAITGPPLRNAVSHHSLQGCSREAQDLSRCEAGWNARRDRARAQREQAVMGVNDPHVTFDRSVQDGNLYQPLSNSHRLASRPSQSSLMSYSTQQQLLRNSRSISGFSQTNDAETSGRASTDSSSFHSSRDSVVRRSRSGSSSDRSFASSRTTPPLPIASPPPIPRYYTSPISYNQYMPPVPRSKTPKQQRPTAGYRSSSLPTIRIDRPRSAPYDREHNMARTSTLPAYQRHQVDIQRARLESLAALTASPPTPSTTHPNRPSSLQHHHRLSLPAPHAQHPSTSHRPRPRSTHRSAPHSRPPRQSTNQSIIYNQNPDKIGLRTVPKRESLTQWKAERDNAQAGREYMQRAKMMERVRRANEMEREREKELLAMVMENDAEVLVVVGEKMDEGGGKREVKWGKGEESGCLGGLMRMFGGRGG</sequence>
<keyword evidence="3" id="KW-1185">Reference proteome</keyword>
<feature type="compositionally biased region" description="Basic residues" evidence="1">
    <location>
        <begin position="370"/>
        <end position="388"/>
    </location>
</feature>
<reference evidence="2" key="1">
    <citation type="submission" date="2020-01" db="EMBL/GenBank/DDBJ databases">
        <authorList>
            <consortium name="DOE Joint Genome Institute"/>
            <person name="Haridas S."/>
            <person name="Albert R."/>
            <person name="Binder M."/>
            <person name="Bloem J."/>
            <person name="Labutti K."/>
            <person name="Salamov A."/>
            <person name="Andreopoulos B."/>
            <person name="Baker S.E."/>
            <person name="Barry K."/>
            <person name="Bills G."/>
            <person name="Bluhm B.H."/>
            <person name="Cannon C."/>
            <person name="Castanera R."/>
            <person name="Culley D.E."/>
            <person name="Daum C."/>
            <person name="Ezra D."/>
            <person name="Gonzalez J.B."/>
            <person name="Henrissat B."/>
            <person name="Kuo A."/>
            <person name="Liang C."/>
            <person name="Lipzen A."/>
            <person name="Lutzoni F."/>
            <person name="Magnuson J."/>
            <person name="Mondo S."/>
            <person name="Nolan M."/>
            <person name="Ohm R."/>
            <person name="Pangilinan J."/>
            <person name="Park H.-J."/>
            <person name="Ramirez L."/>
            <person name="Alfaro M."/>
            <person name="Sun H."/>
            <person name="Tritt A."/>
            <person name="Yoshinaga Y."/>
            <person name="Zwiers L.-H."/>
            <person name="Turgeon B.G."/>
            <person name="Goodwin S.B."/>
            <person name="Spatafora J.W."/>
            <person name="Crous P.W."/>
            <person name="Grigoriev I.V."/>
        </authorList>
    </citation>
    <scope>NUCLEOTIDE SEQUENCE</scope>
    <source>
        <strain evidence="2">IPT5</strain>
    </source>
</reference>
<feature type="region of interest" description="Disordered" evidence="1">
    <location>
        <begin position="1"/>
        <end position="75"/>
    </location>
</feature>
<feature type="compositionally biased region" description="Pro residues" evidence="1">
    <location>
        <begin position="241"/>
        <end position="252"/>
    </location>
</feature>
<feature type="compositionally biased region" description="Polar residues" evidence="1">
    <location>
        <begin position="393"/>
        <end position="403"/>
    </location>
</feature>
<feature type="compositionally biased region" description="Polar residues" evidence="1">
    <location>
        <begin position="274"/>
        <end position="289"/>
    </location>
</feature>
<dbReference type="EMBL" id="MU006315">
    <property type="protein sequence ID" value="KAF2848788.1"/>
    <property type="molecule type" value="Genomic_DNA"/>
</dbReference>
<dbReference type="Proteomes" id="UP000799423">
    <property type="component" value="Unassembled WGS sequence"/>
</dbReference>
<evidence type="ECO:0000256" key="1">
    <source>
        <dbReference type="SAM" id="MobiDB-lite"/>
    </source>
</evidence>
<feature type="compositionally biased region" description="Basic and acidic residues" evidence="1">
    <location>
        <begin position="292"/>
        <end position="307"/>
    </location>
</feature>
<accession>A0A6A7B359</accession>
<feature type="compositionally biased region" description="Low complexity" evidence="1">
    <location>
        <begin position="205"/>
        <end position="214"/>
    </location>
</feature>
<evidence type="ECO:0000313" key="2">
    <source>
        <dbReference type="EMBL" id="KAF2848788.1"/>
    </source>
</evidence>
<dbReference type="OrthoDB" id="3695217at2759"/>
<evidence type="ECO:0000313" key="3">
    <source>
        <dbReference type="Proteomes" id="UP000799423"/>
    </source>
</evidence>
<protein>
    <submittedName>
        <fullName evidence="2">Uncharacterized protein</fullName>
    </submittedName>
</protein>
<feature type="compositionally biased region" description="Low complexity" evidence="1">
    <location>
        <begin position="226"/>
        <end position="239"/>
    </location>
</feature>
<organism evidence="2 3">
    <name type="scientific">Plenodomus tracheiphilus IPT5</name>
    <dbReference type="NCBI Taxonomy" id="1408161"/>
    <lineage>
        <taxon>Eukaryota</taxon>
        <taxon>Fungi</taxon>
        <taxon>Dikarya</taxon>
        <taxon>Ascomycota</taxon>
        <taxon>Pezizomycotina</taxon>
        <taxon>Dothideomycetes</taxon>
        <taxon>Pleosporomycetidae</taxon>
        <taxon>Pleosporales</taxon>
        <taxon>Pleosporineae</taxon>
        <taxon>Leptosphaeriaceae</taxon>
        <taxon>Plenodomus</taxon>
    </lineage>
</organism>
<feature type="compositionally biased region" description="Polar residues" evidence="1">
    <location>
        <begin position="154"/>
        <end position="201"/>
    </location>
</feature>
<dbReference type="AlphaFoldDB" id="A0A6A7B359"/>
<name>A0A6A7B359_9PLEO</name>
<feature type="region of interest" description="Disordered" evidence="1">
    <location>
        <begin position="154"/>
        <end position="318"/>
    </location>
</feature>